<name>A0A2U8WNW8_9HYPH</name>
<dbReference type="PIRSF" id="PIRSF015589">
    <property type="entry name" value="PP_kinase"/>
    <property type="match status" value="1"/>
</dbReference>
<evidence type="ECO:0000256" key="7">
    <source>
        <dbReference type="ARBA" id="ARBA00022842"/>
    </source>
</evidence>
<dbReference type="Pfam" id="PF13089">
    <property type="entry name" value="PP_kinase_N"/>
    <property type="match status" value="1"/>
</dbReference>
<comment type="similarity">
    <text evidence="8 9">Belongs to the polyphosphate kinase 1 (PPK1) family.</text>
</comment>
<evidence type="ECO:0000259" key="12">
    <source>
        <dbReference type="Pfam" id="PF13089"/>
    </source>
</evidence>
<dbReference type="RefSeq" id="WP_109960094.1">
    <property type="nucleotide sequence ID" value="NZ_CP029553.1"/>
</dbReference>
<dbReference type="InterPro" id="IPR036832">
    <property type="entry name" value="PPK_N_dom_sf"/>
</dbReference>
<dbReference type="PANTHER" id="PTHR30218">
    <property type="entry name" value="POLYPHOSPHATE KINASE"/>
    <property type="match status" value="1"/>
</dbReference>
<dbReference type="SUPFAM" id="SSF143724">
    <property type="entry name" value="PHP14-like"/>
    <property type="match status" value="1"/>
</dbReference>
<dbReference type="GO" id="GO:0046872">
    <property type="term" value="F:metal ion binding"/>
    <property type="evidence" value="ECO:0007669"/>
    <property type="project" value="UniProtKB-KW"/>
</dbReference>
<keyword evidence="3 8" id="KW-0479">Metal-binding</keyword>
<feature type="compositionally biased region" description="Basic residues" evidence="10">
    <location>
        <begin position="759"/>
        <end position="776"/>
    </location>
</feature>
<dbReference type="Gene3D" id="3.30.870.10">
    <property type="entry name" value="Endonuclease Chain A"/>
    <property type="match status" value="2"/>
</dbReference>
<dbReference type="AlphaFoldDB" id="A0A2U8WNW8"/>
<keyword evidence="6 8" id="KW-0067">ATP-binding</keyword>
<comment type="catalytic activity">
    <reaction evidence="8 9">
        <text>[phosphate](n) + ATP = [phosphate](n+1) + ADP</text>
        <dbReference type="Rhea" id="RHEA:19573"/>
        <dbReference type="Rhea" id="RHEA-COMP:9859"/>
        <dbReference type="Rhea" id="RHEA-COMP:14280"/>
        <dbReference type="ChEBI" id="CHEBI:16838"/>
        <dbReference type="ChEBI" id="CHEBI:30616"/>
        <dbReference type="ChEBI" id="CHEBI:456216"/>
        <dbReference type="EC" id="2.7.4.1"/>
    </reaction>
</comment>
<dbReference type="NCBIfam" id="TIGR03705">
    <property type="entry name" value="poly_P_kin"/>
    <property type="match status" value="1"/>
</dbReference>
<evidence type="ECO:0000256" key="4">
    <source>
        <dbReference type="ARBA" id="ARBA00022741"/>
    </source>
</evidence>
<evidence type="ECO:0000256" key="6">
    <source>
        <dbReference type="ARBA" id="ARBA00022840"/>
    </source>
</evidence>
<evidence type="ECO:0000256" key="3">
    <source>
        <dbReference type="ARBA" id="ARBA00022723"/>
    </source>
</evidence>
<evidence type="ECO:0000256" key="2">
    <source>
        <dbReference type="ARBA" id="ARBA00022679"/>
    </source>
</evidence>
<evidence type="ECO:0000256" key="9">
    <source>
        <dbReference type="RuleBase" id="RU003800"/>
    </source>
</evidence>
<dbReference type="CDD" id="cd09168">
    <property type="entry name" value="PLDc_PaPPK1_C2_like"/>
    <property type="match status" value="1"/>
</dbReference>
<evidence type="ECO:0000256" key="1">
    <source>
        <dbReference type="ARBA" id="ARBA00022553"/>
    </source>
</evidence>
<dbReference type="InterPro" id="IPR025200">
    <property type="entry name" value="PPK_C_dom2"/>
</dbReference>
<dbReference type="NCBIfam" id="NF003919">
    <property type="entry name" value="PRK05443.1-4"/>
    <property type="match status" value="1"/>
</dbReference>
<keyword evidence="1 8" id="KW-0597">Phosphoprotein</keyword>
<feature type="region of interest" description="Disordered" evidence="10">
    <location>
        <begin position="1"/>
        <end position="25"/>
    </location>
</feature>
<dbReference type="GO" id="GO:0008976">
    <property type="term" value="F:polyphosphate kinase activity"/>
    <property type="evidence" value="ECO:0007669"/>
    <property type="project" value="UniProtKB-UniRule"/>
</dbReference>
<dbReference type="OrthoDB" id="9761456at2"/>
<dbReference type="HAMAP" id="MF_00347">
    <property type="entry name" value="Polyphosphate_kinase"/>
    <property type="match status" value="1"/>
</dbReference>
<evidence type="ECO:0000259" key="14">
    <source>
        <dbReference type="Pfam" id="PF17941"/>
    </source>
</evidence>
<evidence type="ECO:0000259" key="13">
    <source>
        <dbReference type="Pfam" id="PF13090"/>
    </source>
</evidence>
<dbReference type="InterPro" id="IPR036830">
    <property type="entry name" value="PP_kinase_middle_dom_sf"/>
</dbReference>
<dbReference type="Pfam" id="PF13090">
    <property type="entry name" value="PP_kinase_C"/>
    <property type="match status" value="1"/>
</dbReference>
<dbReference type="EC" id="2.7.4.1" evidence="8 9"/>
<feature type="domain" description="Polyphosphate kinase N-terminal" evidence="12">
    <location>
        <begin position="75"/>
        <end position="179"/>
    </location>
</feature>
<dbReference type="CDD" id="cd09165">
    <property type="entry name" value="PLDc_PaPPK1_C1_like"/>
    <property type="match status" value="1"/>
</dbReference>
<reference evidence="15 16" key="1">
    <citation type="submission" date="2018-05" db="EMBL/GenBank/DDBJ databases">
        <title>Complete Genome Sequence of Methylobacterium sp. 17Sr1-28.</title>
        <authorList>
            <person name="Srinivasan S."/>
        </authorList>
    </citation>
    <scope>NUCLEOTIDE SEQUENCE [LARGE SCALE GENOMIC DNA]</scope>
    <source>
        <strain evidence="15 16">17Sr1-28</strain>
    </source>
</reference>
<dbReference type="GO" id="GO:0006799">
    <property type="term" value="P:polyphosphate biosynthetic process"/>
    <property type="evidence" value="ECO:0007669"/>
    <property type="project" value="UniProtKB-UniRule"/>
</dbReference>
<dbReference type="FunFam" id="3.30.870.10:FF:000001">
    <property type="entry name" value="Polyphosphate kinase"/>
    <property type="match status" value="1"/>
</dbReference>
<dbReference type="PANTHER" id="PTHR30218:SF0">
    <property type="entry name" value="POLYPHOSPHATE KINASE"/>
    <property type="match status" value="1"/>
</dbReference>
<evidence type="ECO:0000256" key="5">
    <source>
        <dbReference type="ARBA" id="ARBA00022777"/>
    </source>
</evidence>
<dbReference type="NCBIfam" id="NF003917">
    <property type="entry name" value="PRK05443.1-1"/>
    <property type="match status" value="1"/>
</dbReference>
<dbReference type="Pfam" id="PF17941">
    <property type="entry name" value="PP_kinase_C_1"/>
    <property type="match status" value="1"/>
</dbReference>
<evidence type="ECO:0000256" key="8">
    <source>
        <dbReference type="HAMAP-Rule" id="MF_00347"/>
    </source>
</evidence>
<feature type="binding site" evidence="8">
    <location>
        <position position="439"/>
    </location>
    <ligand>
        <name>Mg(2+)</name>
        <dbReference type="ChEBI" id="CHEBI:18420"/>
    </ligand>
</feature>
<evidence type="ECO:0000256" key="10">
    <source>
        <dbReference type="SAM" id="MobiDB-lite"/>
    </source>
</evidence>
<comment type="PTM">
    <text evidence="8 9">An intermediate of this reaction is the autophosphorylated ppk in which a phosphate is covalently linked to a histidine residue through a N-P bond.</text>
</comment>
<proteinExistence type="inferred from homology"/>
<dbReference type="NCBIfam" id="NF003921">
    <property type="entry name" value="PRK05443.2-2"/>
    <property type="match status" value="1"/>
</dbReference>
<dbReference type="SUPFAM" id="SSF56024">
    <property type="entry name" value="Phospholipase D/nuclease"/>
    <property type="match status" value="2"/>
</dbReference>
<dbReference type="SUPFAM" id="SSF140356">
    <property type="entry name" value="PPK N-terminal domain-like"/>
    <property type="match status" value="1"/>
</dbReference>
<feature type="active site" description="Phosphohistidine intermediate" evidence="8">
    <location>
        <position position="499"/>
    </location>
</feature>
<keyword evidence="5 8" id="KW-0418">Kinase</keyword>
<comment type="cofactor">
    <cofactor evidence="8">
        <name>Mg(2+)</name>
        <dbReference type="ChEBI" id="CHEBI:18420"/>
    </cofactor>
</comment>
<feature type="binding site" evidence="8">
    <location>
        <position position="113"/>
    </location>
    <ligand>
        <name>ATP</name>
        <dbReference type="ChEBI" id="CHEBI:30616"/>
    </ligand>
</feature>
<dbReference type="GO" id="GO:0009358">
    <property type="term" value="C:polyphosphate kinase complex"/>
    <property type="evidence" value="ECO:0007669"/>
    <property type="project" value="InterPro"/>
</dbReference>
<dbReference type="EMBL" id="CP029553">
    <property type="protein sequence ID" value="AWN47773.1"/>
    <property type="molecule type" value="Genomic_DNA"/>
</dbReference>
<feature type="binding site" evidence="8">
    <location>
        <position position="532"/>
    </location>
    <ligand>
        <name>ATP</name>
        <dbReference type="ChEBI" id="CHEBI:30616"/>
    </ligand>
</feature>
<evidence type="ECO:0000313" key="15">
    <source>
        <dbReference type="EMBL" id="AWN47773.1"/>
    </source>
</evidence>
<dbReference type="GO" id="GO:0005524">
    <property type="term" value="F:ATP binding"/>
    <property type="evidence" value="ECO:0007669"/>
    <property type="project" value="UniProtKB-KW"/>
</dbReference>
<protein>
    <recommendedName>
        <fullName evidence="8 9">Polyphosphate kinase</fullName>
        <ecNumber evidence="8 9">2.7.4.1</ecNumber>
    </recommendedName>
    <alternativeName>
        <fullName evidence="8">ATP-polyphosphate phosphotransferase</fullName>
    </alternativeName>
    <alternativeName>
        <fullName evidence="8">Polyphosphoric acid kinase</fullName>
    </alternativeName>
</protein>
<dbReference type="NCBIfam" id="NF003918">
    <property type="entry name" value="PRK05443.1-2"/>
    <property type="match status" value="1"/>
</dbReference>
<keyword evidence="16" id="KW-1185">Reference proteome</keyword>
<feature type="domain" description="Polyphosphate kinase C-terminal" evidence="14">
    <location>
        <begin position="396"/>
        <end position="560"/>
    </location>
</feature>
<feature type="domain" description="Polyphosphate kinase middle" evidence="11">
    <location>
        <begin position="189"/>
        <end position="368"/>
    </location>
</feature>
<sequence>MSDTAAGASAIPVLDETEATPATAEGARHDAVEGLAAPAAVRAADEADAAQDAARRAKADAVAAGRALRHEPGRFVNRELSWLQFNRRVLEEASNTGHPLLEQLRFLSISANNLDEFFMVRVAGLHDQVRAGLTAPSADGLSPAEQLARIDAEVSGLARDQQRRWRELREALHQNAIDLVEAMDLTAEEAAWLEDYFLQHIFPVLTPLAIDPAHPFPFIPNLGSTIALTLVRPRDARVLRALIRLPSIIDRFVRLPDPGGSGTARFIAIEQVIVLFTSRLFPGYLVKGQGGFRVVRDSDLEIEEEAEDLVRHFETALKQRRRGVVIRLEVDANMPEDLRTFVADELEIAVDAVFLVEGMLALNELSQIVGIDRPDLKFKPYNPRFPERIRESGGDCFAAIRQKDFIVHHPYESFDSVVQFLSQAARDPNVVAIKQTLYRTSSNSPIVAALAEAAEAGKSVTALVELKARFDEEANIRWARNLEKAGAQVVFGFIELKTHAKLSMVVRREGDRLVSYCHVGTGNYHPITARIYTDLSFFTADPVIGRDVSRIFNFITGYAEPAELERMAVSPLTLKARLLEHIAEEIAHAKAGRPAAIWIKCNSLVDTQIIDALYDASEAGVPIDCVVRGICCLRPGVPGLSENIRVKSIVGRFLEHGRVYAFGNGAGLPHPKARVYISSADLMSRNLDRRVEAMLPILNPTVHQQVLDQIMMANLLDNQQSWRVLASGASERIEPAEGEEPFNAHKYFMTNPSLSGRGKASKKSSPRALSRRAQRA</sequence>
<feature type="binding site" evidence="8">
    <location>
        <position position="469"/>
    </location>
    <ligand>
        <name>Mg(2+)</name>
        <dbReference type="ChEBI" id="CHEBI:18420"/>
    </ligand>
</feature>
<keyword evidence="2 8" id="KW-0808">Transferase</keyword>
<feature type="binding site" evidence="8">
    <location>
        <position position="628"/>
    </location>
    <ligand>
        <name>ATP</name>
        <dbReference type="ChEBI" id="CHEBI:30616"/>
    </ligand>
</feature>
<feature type="domain" description="Polyphosphate kinase C-terminal" evidence="13">
    <location>
        <begin position="568"/>
        <end position="744"/>
    </location>
</feature>
<feature type="region of interest" description="Disordered" evidence="10">
    <location>
        <begin position="735"/>
        <end position="776"/>
    </location>
</feature>
<comment type="function">
    <text evidence="8 9">Catalyzes the reversible transfer of the terminal phosphate of ATP to form a long-chain polyphosphate (polyP).</text>
</comment>
<dbReference type="KEGG" id="mtea:DK419_16815"/>
<dbReference type="Gene3D" id="1.20.58.310">
    <property type="entry name" value="Polyphosphate kinase N-terminal domain"/>
    <property type="match status" value="1"/>
</dbReference>
<dbReference type="Pfam" id="PF02503">
    <property type="entry name" value="PP_kinase"/>
    <property type="match status" value="1"/>
</dbReference>
<dbReference type="InterPro" id="IPR041108">
    <property type="entry name" value="PP_kinase_C_1"/>
</dbReference>
<organism evidence="15 16">
    <name type="scientific">Methylobacterium terrae</name>
    <dbReference type="NCBI Taxonomy" id="2202827"/>
    <lineage>
        <taxon>Bacteria</taxon>
        <taxon>Pseudomonadati</taxon>
        <taxon>Pseudomonadota</taxon>
        <taxon>Alphaproteobacteria</taxon>
        <taxon>Hyphomicrobiales</taxon>
        <taxon>Methylobacteriaceae</taxon>
        <taxon>Methylobacterium</taxon>
    </lineage>
</organism>
<dbReference type="InterPro" id="IPR003414">
    <property type="entry name" value="PP_kinase"/>
</dbReference>
<evidence type="ECO:0000313" key="16">
    <source>
        <dbReference type="Proteomes" id="UP000245444"/>
    </source>
</evidence>
<gene>
    <name evidence="8" type="primary">ppk</name>
    <name evidence="15" type="ORF">DK419_16815</name>
</gene>
<dbReference type="InterPro" id="IPR024953">
    <property type="entry name" value="PP_kinase_middle"/>
</dbReference>
<keyword evidence="7 8" id="KW-0460">Magnesium</keyword>
<dbReference type="Proteomes" id="UP000245444">
    <property type="component" value="Chromosome"/>
</dbReference>
<dbReference type="InterPro" id="IPR025198">
    <property type="entry name" value="PPK_N_dom"/>
</dbReference>
<feature type="binding site" evidence="8">
    <location>
        <position position="656"/>
    </location>
    <ligand>
        <name>ATP</name>
        <dbReference type="ChEBI" id="CHEBI:30616"/>
    </ligand>
</feature>
<evidence type="ECO:0000259" key="11">
    <source>
        <dbReference type="Pfam" id="PF02503"/>
    </source>
</evidence>
<keyword evidence="4 8" id="KW-0547">Nucleotide-binding</keyword>
<dbReference type="Gene3D" id="3.30.1840.10">
    <property type="entry name" value="Polyphosphate kinase middle domain"/>
    <property type="match status" value="1"/>
</dbReference>
<accession>A0A2U8WNW8</accession>